<dbReference type="InterPro" id="IPR027454">
    <property type="entry name" value="Histone_HNS_N"/>
</dbReference>
<dbReference type="Proteomes" id="UP000190023">
    <property type="component" value="Unassembled WGS sequence"/>
</dbReference>
<dbReference type="InterPro" id="IPR001801">
    <property type="entry name" value="Histone_HNS"/>
</dbReference>
<dbReference type="GO" id="GO:0030527">
    <property type="term" value="F:structural constituent of chromatin"/>
    <property type="evidence" value="ECO:0007669"/>
    <property type="project" value="InterPro"/>
</dbReference>
<name>A0A1T0B8G0_9PAST</name>
<dbReference type="PANTHER" id="PTHR38097:SF2">
    <property type="entry name" value="DNA-BINDING PROTEIN STPA"/>
    <property type="match status" value="1"/>
</dbReference>
<sequence>MNNLLKTLNNIRSLRVIAREVALEQLELMLEKFTQVVEEKRQEQQALTQQQHARQEQINQLKASLEQHQISVDDLIKAFGHNQLSRSKVAVQRRAPRPAKYKYVDNGEEKTWTGQGRTPKAIQIQLDRGKSLSDFEI</sequence>
<accession>A0A1T0B8G0</accession>
<dbReference type="STRING" id="123822.B0188_02515"/>
<keyword evidence="10" id="KW-1185">Reference proteome</keyword>
<dbReference type="GO" id="GO:0032993">
    <property type="term" value="C:protein-DNA complex"/>
    <property type="evidence" value="ECO:0007669"/>
    <property type="project" value="TreeGrafter"/>
</dbReference>
<feature type="domain" description="DNA-binding protein H-NS-like C-terminal" evidence="8">
    <location>
        <begin position="91"/>
        <end position="137"/>
    </location>
</feature>
<dbReference type="GO" id="GO:0001217">
    <property type="term" value="F:DNA-binding transcription repressor activity"/>
    <property type="evidence" value="ECO:0007669"/>
    <property type="project" value="TreeGrafter"/>
</dbReference>
<evidence type="ECO:0000256" key="1">
    <source>
        <dbReference type="ARBA" id="ARBA00004453"/>
    </source>
</evidence>
<comment type="similarity">
    <text evidence="2 5">Belongs to the histone-like protein H-NS family.</text>
</comment>
<dbReference type="InterPro" id="IPR027444">
    <property type="entry name" value="H-NS_C_dom"/>
</dbReference>
<feature type="DNA-binding region" evidence="6">
    <location>
        <begin position="115"/>
        <end position="120"/>
    </location>
</feature>
<dbReference type="InterPro" id="IPR037150">
    <property type="entry name" value="H-NS_C_dom_sf"/>
</dbReference>
<evidence type="ECO:0000259" key="8">
    <source>
        <dbReference type="SMART" id="SM00528"/>
    </source>
</evidence>
<dbReference type="Gene3D" id="4.10.430.10">
    <property type="entry name" value="Histone-like protein H-NS, C-terminal domain"/>
    <property type="match status" value="1"/>
</dbReference>
<dbReference type="Pfam" id="PF22470">
    <property type="entry name" value="Histone_HNS_N"/>
    <property type="match status" value="1"/>
</dbReference>
<comment type="subcellular location">
    <subcellularLocation>
        <location evidence="1">Cytoplasm</location>
        <location evidence="1">Nucleoid</location>
    </subcellularLocation>
</comment>
<dbReference type="GO" id="GO:0003681">
    <property type="term" value="F:bent DNA binding"/>
    <property type="evidence" value="ECO:0007669"/>
    <property type="project" value="TreeGrafter"/>
</dbReference>
<evidence type="ECO:0000256" key="3">
    <source>
        <dbReference type="ARBA" id="ARBA00022490"/>
    </source>
</evidence>
<organism evidence="9 10">
    <name type="scientific">[Haemophilus] felis</name>
    <dbReference type="NCBI Taxonomy" id="123822"/>
    <lineage>
        <taxon>Bacteria</taxon>
        <taxon>Pseudomonadati</taxon>
        <taxon>Pseudomonadota</taxon>
        <taxon>Gammaproteobacteria</taxon>
        <taxon>Pasteurellales</taxon>
        <taxon>Pasteurellaceae</taxon>
    </lineage>
</organism>
<evidence type="ECO:0000313" key="10">
    <source>
        <dbReference type="Proteomes" id="UP000190023"/>
    </source>
</evidence>
<keyword evidence="3" id="KW-0963">Cytoplasm</keyword>
<reference evidence="9 10" key="1">
    <citation type="submission" date="2017-02" db="EMBL/GenBank/DDBJ databases">
        <title>Draft genome sequence of Haemophilus felis CCUG 31170 type strain.</title>
        <authorList>
            <person name="Engstrom-Jakobsson H."/>
            <person name="Salva-Serra F."/>
            <person name="Thorell K."/>
            <person name="Gonzales-Siles L."/>
            <person name="Karlsson R."/>
            <person name="Boulund F."/>
            <person name="Engstrand L."/>
            <person name="Kristiansson E."/>
            <person name="Moore E."/>
        </authorList>
    </citation>
    <scope>NUCLEOTIDE SEQUENCE [LARGE SCALE GENOMIC DNA]</scope>
    <source>
        <strain evidence="9 10">CCUG 31170</strain>
    </source>
</reference>
<dbReference type="PANTHER" id="PTHR38097">
    <property type="match status" value="1"/>
</dbReference>
<evidence type="ECO:0000256" key="4">
    <source>
        <dbReference type="ARBA" id="ARBA00023125"/>
    </source>
</evidence>
<dbReference type="GO" id="GO:0046983">
    <property type="term" value="F:protein dimerization activity"/>
    <property type="evidence" value="ECO:0007669"/>
    <property type="project" value="InterPro"/>
</dbReference>
<keyword evidence="4 5" id="KW-0238">DNA-binding</keyword>
<dbReference type="Gene3D" id="1.10.287.1050">
    <property type="entry name" value="H-NS histone-like proteins"/>
    <property type="match status" value="1"/>
</dbReference>
<keyword evidence="7" id="KW-0175">Coiled coil</keyword>
<dbReference type="EMBL" id="MUYB01000009">
    <property type="protein sequence ID" value="OOS06209.1"/>
    <property type="molecule type" value="Genomic_DNA"/>
</dbReference>
<evidence type="ECO:0000313" key="9">
    <source>
        <dbReference type="EMBL" id="OOS06209.1"/>
    </source>
</evidence>
<dbReference type="GO" id="GO:0009295">
    <property type="term" value="C:nucleoid"/>
    <property type="evidence" value="ECO:0007669"/>
    <property type="project" value="UniProtKB-SubCell"/>
</dbReference>
<dbReference type="SUPFAM" id="SSF81273">
    <property type="entry name" value="H-NS histone-like proteins"/>
    <property type="match status" value="2"/>
</dbReference>
<dbReference type="PIRSF" id="PIRSF002096">
    <property type="entry name" value="HnS"/>
    <property type="match status" value="1"/>
</dbReference>
<dbReference type="Pfam" id="PF00816">
    <property type="entry name" value="Histone_HNS"/>
    <property type="match status" value="1"/>
</dbReference>
<protein>
    <recommendedName>
        <fullName evidence="5">DNA-binding protein</fullName>
    </recommendedName>
</protein>
<gene>
    <name evidence="9" type="ORF">B0188_02515</name>
</gene>
<dbReference type="FunFam" id="4.10.430.10:FF:000001">
    <property type="entry name" value="DNA-binding protein"/>
    <property type="match status" value="1"/>
</dbReference>
<dbReference type="GO" id="GO:0005829">
    <property type="term" value="C:cytosol"/>
    <property type="evidence" value="ECO:0007669"/>
    <property type="project" value="TreeGrafter"/>
</dbReference>
<dbReference type="SMART" id="SM00528">
    <property type="entry name" value="HNS"/>
    <property type="match status" value="1"/>
</dbReference>
<dbReference type="GO" id="GO:0000976">
    <property type="term" value="F:transcription cis-regulatory region binding"/>
    <property type="evidence" value="ECO:0007669"/>
    <property type="project" value="TreeGrafter"/>
</dbReference>
<proteinExistence type="inferred from homology"/>
<evidence type="ECO:0000256" key="2">
    <source>
        <dbReference type="ARBA" id="ARBA00010610"/>
    </source>
</evidence>
<dbReference type="OrthoDB" id="6088948at2"/>
<dbReference type="InterPro" id="IPR054180">
    <property type="entry name" value="H-NS-like_N"/>
</dbReference>
<feature type="coiled-coil region" evidence="7">
    <location>
        <begin position="23"/>
        <end position="78"/>
    </location>
</feature>
<evidence type="ECO:0000256" key="5">
    <source>
        <dbReference type="PIRNR" id="PIRNR002096"/>
    </source>
</evidence>
<evidence type="ECO:0000256" key="7">
    <source>
        <dbReference type="SAM" id="Coils"/>
    </source>
</evidence>
<comment type="caution">
    <text evidence="9">The sequence shown here is derived from an EMBL/GenBank/DDBJ whole genome shotgun (WGS) entry which is preliminary data.</text>
</comment>
<dbReference type="GO" id="GO:0003680">
    <property type="term" value="F:minor groove of adenine-thymine-rich DNA binding"/>
    <property type="evidence" value="ECO:0007669"/>
    <property type="project" value="TreeGrafter"/>
</dbReference>
<dbReference type="AlphaFoldDB" id="A0A1T0B8G0"/>
<evidence type="ECO:0000256" key="6">
    <source>
        <dbReference type="PIRSR" id="PIRSR002096-1"/>
    </source>
</evidence>